<organism evidence="2 3">
    <name type="scientific">Mesoterricola silvestris</name>
    <dbReference type="NCBI Taxonomy" id="2927979"/>
    <lineage>
        <taxon>Bacteria</taxon>
        <taxon>Pseudomonadati</taxon>
        <taxon>Acidobacteriota</taxon>
        <taxon>Holophagae</taxon>
        <taxon>Holophagales</taxon>
        <taxon>Holophagaceae</taxon>
        <taxon>Mesoterricola</taxon>
    </lineage>
</organism>
<dbReference type="KEGG" id="msil:METEAL_29010"/>
<gene>
    <name evidence="2" type="primary">tssE</name>
    <name evidence="2" type="ORF">METEAL_29010</name>
</gene>
<dbReference type="InterPro" id="IPR053176">
    <property type="entry name" value="T6SS_TssE1-like"/>
</dbReference>
<dbReference type="Gene3D" id="3.10.450.40">
    <property type="match status" value="1"/>
</dbReference>
<dbReference type="PANTHER" id="PTHR38595:SF2">
    <property type="entry name" value="TYPE VI SECRETION SYSTEM BASEPLATE SUBUNIT TSSE"/>
    <property type="match status" value="1"/>
</dbReference>
<keyword evidence="3" id="KW-1185">Reference proteome</keyword>
<dbReference type="Proteomes" id="UP001238179">
    <property type="component" value="Chromosome"/>
</dbReference>
<dbReference type="PANTHER" id="PTHR38595">
    <property type="entry name" value="CYTOPLASMIC PROTEIN-RELATED"/>
    <property type="match status" value="1"/>
</dbReference>
<dbReference type="SUPFAM" id="SSF160719">
    <property type="entry name" value="gpW/gp25-like"/>
    <property type="match status" value="1"/>
</dbReference>
<dbReference type="EMBL" id="AP027080">
    <property type="protein sequence ID" value="BDU73727.1"/>
    <property type="molecule type" value="Genomic_DNA"/>
</dbReference>
<evidence type="ECO:0000313" key="2">
    <source>
        <dbReference type="EMBL" id="BDU73727.1"/>
    </source>
</evidence>
<dbReference type="Pfam" id="PF04965">
    <property type="entry name" value="GPW_gp25"/>
    <property type="match status" value="1"/>
</dbReference>
<evidence type="ECO:0000313" key="3">
    <source>
        <dbReference type="Proteomes" id="UP001238179"/>
    </source>
</evidence>
<evidence type="ECO:0000259" key="1">
    <source>
        <dbReference type="Pfam" id="PF04965"/>
    </source>
</evidence>
<dbReference type="AlphaFoldDB" id="A0AA48GTG5"/>
<feature type="domain" description="IraD/Gp25-like" evidence="1">
    <location>
        <begin position="30"/>
        <end position="117"/>
    </location>
</feature>
<reference evidence="3" key="1">
    <citation type="journal article" date="2023" name="Int. J. Syst. Evol. Microbiol.">
        <title>Mesoterricola silvestris gen. nov., sp. nov., Mesoterricola sediminis sp. nov., Geothrix oryzae sp. nov., Geothrix edaphica sp. nov., Geothrix rubra sp. nov., and Geothrix limicola sp. nov., six novel members of Acidobacteriota isolated from soils.</title>
        <authorList>
            <person name="Itoh H."/>
            <person name="Sugisawa Y."/>
            <person name="Mise K."/>
            <person name="Xu Z."/>
            <person name="Kuniyasu M."/>
            <person name="Ushijima N."/>
            <person name="Kawano K."/>
            <person name="Kobayashi E."/>
            <person name="Shiratori Y."/>
            <person name="Masuda Y."/>
            <person name="Senoo K."/>
        </authorList>
    </citation>
    <scope>NUCLEOTIDE SEQUENCE [LARGE SCALE GENOMIC DNA]</scope>
    <source>
        <strain evidence="3">W79</strain>
    </source>
</reference>
<name>A0AA48GTG5_9BACT</name>
<dbReference type="InterPro" id="IPR007048">
    <property type="entry name" value="IraD/Gp25-like"/>
</dbReference>
<sequence length="138" mass="15554">MIYQERLLQRIKHQEHAPSERASGNLALETASILEHLRRLLNTRQGSVPIRPDYGIPDFSHLGGDTFTDTALEMQRSIRLVIEAFEPRLARVQVAFDTRGGERSHLRFRITGVLAKDERVPLALDTTLAPGGRFNVSP</sequence>
<protein>
    <submittedName>
        <fullName evidence="2">Type VI secretion protein</fullName>
    </submittedName>
</protein>
<accession>A0AA48GTG5</accession>
<dbReference type="RefSeq" id="WP_316412396.1">
    <property type="nucleotide sequence ID" value="NZ_AP027080.1"/>
</dbReference>
<dbReference type="InterPro" id="IPR017737">
    <property type="entry name" value="TssE1-like"/>
</dbReference>
<proteinExistence type="predicted"/>
<dbReference type="NCBIfam" id="TIGR03357">
    <property type="entry name" value="VI_zyme"/>
    <property type="match status" value="1"/>
</dbReference>